<dbReference type="Gene3D" id="1.10.510.10">
    <property type="entry name" value="Transferase(Phosphotransferase) domain 1"/>
    <property type="match status" value="1"/>
</dbReference>
<keyword evidence="3" id="KW-0808">Transferase</keyword>
<protein>
    <submittedName>
        <fullName evidence="3">Protein kinase domain-containing protein</fullName>
    </submittedName>
</protein>
<dbReference type="Pfam" id="PF00069">
    <property type="entry name" value="Pkinase"/>
    <property type="match status" value="1"/>
</dbReference>
<dbReference type="SMART" id="SM00220">
    <property type="entry name" value="S_TKc"/>
    <property type="match status" value="1"/>
</dbReference>
<organism evidence="3 4">
    <name type="scientific">Ditylenchus destructor</name>
    <dbReference type="NCBI Taxonomy" id="166010"/>
    <lineage>
        <taxon>Eukaryota</taxon>
        <taxon>Metazoa</taxon>
        <taxon>Ecdysozoa</taxon>
        <taxon>Nematoda</taxon>
        <taxon>Chromadorea</taxon>
        <taxon>Rhabditida</taxon>
        <taxon>Tylenchina</taxon>
        <taxon>Tylenchomorpha</taxon>
        <taxon>Sphaerularioidea</taxon>
        <taxon>Anguinidae</taxon>
        <taxon>Anguininae</taxon>
        <taxon>Ditylenchus</taxon>
    </lineage>
</organism>
<sequence length="373" mass="43252">MALVSVEEEESLKIRTGQTYGEWKIVRKLDEGGFGKVFMVESVKDSSRKAALKAESSKMEGGSAIKLEIAILELLNKDAIRPHVAQLYRAKRRSRFHYMVVTLLGENFRSLKLARESQTLSISTWSRLAIQCLYSLKLLHEVGYIHRDIKPANFAMGYRNDADRARVVHILDFGMAREFARQKIGKWIPRRARPSVDFRGTYRYCSPNVHAGREQGRADDVLSLIYVLIELHCGLPWQKEVDKRSIAYLKMNYTDKQLLKDFPEEFSEVMPMLRSLNYYSRPDYSLIHSACLELMKNNNIRFEDPYDWEAKDEVQNMIRRRQKVPDYENAAKFFELDALKIHGPPKENTSRESMRKSCTIRKPPTSSSDDADP</sequence>
<reference evidence="3" key="1">
    <citation type="submission" date="2022-01" db="EMBL/GenBank/DDBJ databases">
        <title>Genome Sequence Resource for Two Populations of Ditylenchus destructor, the Migratory Endoparasitic Phytonematode.</title>
        <authorList>
            <person name="Zhang H."/>
            <person name="Lin R."/>
            <person name="Xie B."/>
        </authorList>
    </citation>
    <scope>NUCLEOTIDE SEQUENCE</scope>
    <source>
        <strain evidence="3">BazhouSP</strain>
    </source>
</reference>
<evidence type="ECO:0000313" key="3">
    <source>
        <dbReference type="EMBL" id="KAI1699673.1"/>
    </source>
</evidence>
<comment type="caution">
    <text evidence="3">The sequence shown here is derived from an EMBL/GenBank/DDBJ whole genome shotgun (WGS) entry which is preliminary data.</text>
</comment>
<proteinExistence type="predicted"/>
<evidence type="ECO:0000259" key="2">
    <source>
        <dbReference type="PROSITE" id="PS50011"/>
    </source>
</evidence>
<dbReference type="EMBL" id="JAKKPZ010000171">
    <property type="protein sequence ID" value="KAI1699673.1"/>
    <property type="molecule type" value="Genomic_DNA"/>
</dbReference>
<dbReference type="PANTHER" id="PTHR11909">
    <property type="entry name" value="CASEIN KINASE-RELATED"/>
    <property type="match status" value="1"/>
</dbReference>
<feature type="domain" description="Protein kinase" evidence="2">
    <location>
        <begin position="23"/>
        <end position="295"/>
    </location>
</feature>
<accession>A0AAD4MP20</accession>
<dbReference type="AlphaFoldDB" id="A0AAD4MP20"/>
<name>A0AAD4MP20_9BILA</name>
<keyword evidence="3" id="KW-0418">Kinase</keyword>
<dbReference type="InterPro" id="IPR011009">
    <property type="entry name" value="Kinase-like_dom_sf"/>
</dbReference>
<dbReference type="InterPro" id="IPR050235">
    <property type="entry name" value="CK1_Ser-Thr_kinase"/>
</dbReference>
<evidence type="ECO:0000313" key="4">
    <source>
        <dbReference type="Proteomes" id="UP001201812"/>
    </source>
</evidence>
<dbReference type="Proteomes" id="UP001201812">
    <property type="component" value="Unassembled WGS sequence"/>
</dbReference>
<dbReference type="SUPFAM" id="SSF56112">
    <property type="entry name" value="Protein kinase-like (PK-like)"/>
    <property type="match status" value="1"/>
</dbReference>
<feature type="compositionally biased region" description="Polar residues" evidence="1">
    <location>
        <begin position="364"/>
        <end position="373"/>
    </location>
</feature>
<dbReference type="PROSITE" id="PS50011">
    <property type="entry name" value="PROTEIN_KINASE_DOM"/>
    <property type="match status" value="1"/>
</dbReference>
<gene>
    <name evidence="3" type="ORF">DdX_17164</name>
</gene>
<feature type="compositionally biased region" description="Basic and acidic residues" evidence="1">
    <location>
        <begin position="342"/>
        <end position="355"/>
    </location>
</feature>
<keyword evidence="4" id="KW-1185">Reference proteome</keyword>
<feature type="region of interest" description="Disordered" evidence="1">
    <location>
        <begin position="342"/>
        <end position="373"/>
    </location>
</feature>
<dbReference type="GO" id="GO:0005524">
    <property type="term" value="F:ATP binding"/>
    <property type="evidence" value="ECO:0007669"/>
    <property type="project" value="InterPro"/>
</dbReference>
<dbReference type="GO" id="GO:0004672">
    <property type="term" value="F:protein kinase activity"/>
    <property type="evidence" value="ECO:0007669"/>
    <property type="project" value="InterPro"/>
</dbReference>
<dbReference type="InterPro" id="IPR000719">
    <property type="entry name" value="Prot_kinase_dom"/>
</dbReference>
<evidence type="ECO:0000256" key="1">
    <source>
        <dbReference type="SAM" id="MobiDB-lite"/>
    </source>
</evidence>